<keyword evidence="8" id="KW-1185">Reference proteome</keyword>
<feature type="transmembrane region" description="Helical" evidence="6">
    <location>
        <begin position="197"/>
        <end position="214"/>
    </location>
</feature>
<feature type="transmembrane region" description="Helical" evidence="6">
    <location>
        <begin position="434"/>
        <end position="456"/>
    </location>
</feature>
<evidence type="ECO:0000313" key="8">
    <source>
        <dbReference type="Proteomes" id="UP001589813"/>
    </source>
</evidence>
<feature type="transmembrane region" description="Helical" evidence="6">
    <location>
        <begin position="138"/>
        <end position="160"/>
    </location>
</feature>
<comment type="subcellular location">
    <subcellularLocation>
        <location evidence="1">Cell membrane</location>
        <topology evidence="1">Multi-pass membrane protein</topology>
    </subcellularLocation>
</comment>
<feature type="transmembrane region" description="Helical" evidence="6">
    <location>
        <begin position="37"/>
        <end position="58"/>
    </location>
</feature>
<feature type="transmembrane region" description="Helical" evidence="6">
    <location>
        <begin position="166"/>
        <end position="185"/>
    </location>
</feature>
<evidence type="ECO:0000256" key="3">
    <source>
        <dbReference type="ARBA" id="ARBA00022692"/>
    </source>
</evidence>
<feature type="transmembrane region" description="Helical" evidence="6">
    <location>
        <begin position="277"/>
        <end position="299"/>
    </location>
</feature>
<feature type="transmembrane region" description="Helical" evidence="6">
    <location>
        <begin position="79"/>
        <end position="100"/>
    </location>
</feature>
<dbReference type="PANTHER" id="PTHR30250:SF31">
    <property type="entry name" value="INNER MEMBRANE PROTEIN YGHQ"/>
    <property type="match status" value="1"/>
</dbReference>
<feature type="transmembrane region" description="Helical" evidence="6">
    <location>
        <begin position="234"/>
        <end position="257"/>
    </location>
</feature>
<keyword evidence="5 6" id="KW-0472">Membrane</keyword>
<dbReference type="Pfam" id="PF13440">
    <property type="entry name" value="Polysacc_synt_3"/>
    <property type="match status" value="1"/>
</dbReference>
<comment type="caution">
    <text evidence="7">The sequence shown here is derived from an EMBL/GenBank/DDBJ whole genome shotgun (WGS) entry which is preliminary data.</text>
</comment>
<evidence type="ECO:0000256" key="1">
    <source>
        <dbReference type="ARBA" id="ARBA00004651"/>
    </source>
</evidence>
<evidence type="ECO:0000256" key="5">
    <source>
        <dbReference type="ARBA" id="ARBA00023136"/>
    </source>
</evidence>
<feature type="transmembrane region" description="Helical" evidence="6">
    <location>
        <begin position="374"/>
        <end position="397"/>
    </location>
</feature>
<feature type="transmembrane region" description="Helical" evidence="6">
    <location>
        <begin position="404"/>
        <end position="422"/>
    </location>
</feature>
<evidence type="ECO:0000256" key="2">
    <source>
        <dbReference type="ARBA" id="ARBA00022475"/>
    </source>
</evidence>
<evidence type="ECO:0000256" key="4">
    <source>
        <dbReference type="ARBA" id="ARBA00022989"/>
    </source>
</evidence>
<dbReference type="InterPro" id="IPR050833">
    <property type="entry name" value="Poly_Biosynth_Transport"/>
</dbReference>
<keyword evidence="4 6" id="KW-1133">Transmembrane helix</keyword>
<feature type="transmembrane region" description="Helical" evidence="6">
    <location>
        <begin position="5"/>
        <end position="25"/>
    </location>
</feature>
<protein>
    <submittedName>
        <fullName evidence="7">Lipopolysaccharide biosynthesis protein</fullName>
    </submittedName>
</protein>
<organism evidence="7 8">
    <name type="scientific">Rheinheimera tilapiae</name>
    <dbReference type="NCBI Taxonomy" id="875043"/>
    <lineage>
        <taxon>Bacteria</taxon>
        <taxon>Pseudomonadati</taxon>
        <taxon>Pseudomonadota</taxon>
        <taxon>Gammaproteobacteria</taxon>
        <taxon>Chromatiales</taxon>
        <taxon>Chromatiaceae</taxon>
        <taxon>Rheinheimera</taxon>
    </lineage>
</organism>
<evidence type="ECO:0000256" key="6">
    <source>
        <dbReference type="SAM" id="Phobius"/>
    </source>
</evidence>
<feature type="transmembrane region" description="Helical" evidence="6">
    <location>
        <begin position="349"/>
        <end position="368"/>
    </location>
</feature>
<dbReference type="Proteomes" id="UP001589813">
    <property type="component" value="Unassembled WGS sequence"/>
</dbReference>
<accession>A0ABV6BFG0</accession>
<dbReference type="EMBL" id="JBHLXP010000001">
    <property type="protein sequence ID" value="MFC0048778.1"/>
    <property type="molecule type" value="Genomic_DNA"/>
</dbReference>
<reference evidence="7 8" key="1">
    <citation type="submission" date="2024-09" db="EMBL/GenBank/DDBJ databases">
        <authorList>
            <person name="Sun Q."/>
            <person name="Mori K."/>
        </authorList>
    </citation>
    <scope>NUCLEOTIDE SEQUENCE [LARGE SCALE GENOMIC DNA]</scope>
    <source>
        <strain evidence="7 8">KCTC 23315</strain>
    </source>
</reference>
<keyword evidence="2" id="KW-1003">Cell membrane</keyword>
<name>A0ABV6BFG0_9GAMM</name>
<sequence length="467" mass="52108">MLGIFLRYAPVQIFSALSVFALISIQTRFLDPSEYGLLAVSVVLLELVRTVCTQWLNTSMLRLYPGASDEVANGLISNIFFMTLVSTFASVFILTAVLFFYTPFVWEFYLCLVVLLGAKSIFQFNVDYARLSDNYRGYVLATLFQSLFSVLFTVTLLLVYETLASAVLGLALSYLAGLYWVNHGVKPQIYINKAKEIASYGIPLMLSGGIALLYSRADRLIMPKFLPLEDVGIYAAQANLIAGVMALVFMIVALPLYPALTKVSNDRTELSKKHQQYLTYLLFVSLPSLVALCVMNVRIADLFLGEEYSKTSPILFVILAFSFYLINFRQHYIDHGLQFLLKTKYLIPISTVAVLMTFASLPFMLYYFGLTGAAFTILLVSFSASVLSFFTAFIFGYRFVVGVDAIKILLSAILMALLMYAVSKNNSDANSFYLLFMNVAASAAFYLVTCFALNVANCRAKLKIIFS</sequence>
<feature type="transmembrane region" description="Helical" evidence="6">
    <location>
        <begin position="311"/>
        <end position="328"/>
    </location>
</feature>
<evidence type="ECO:0000313" key="7">
    <source>
        <dbReference type="EMBL" id="MFC0048778.1"/>
    </source>
</evidence>
<proteinExistence type="predicted"/>
<keyword evidence="3 6" id="KW-0812">Transmembrane</keyword>
<dbReference type="RefSeq" id="WP_377243276.1">
    <property type="nucleotide sequence ID" value="NZ_JBHLXP010000001.1"/>
</dbReference>
<dbReference type="PANTHER" id="PTHR30250">
    <property type="entry name" value="PST FAMILY PREDICTED COLANIC ACID TRANSPORTER"/>
    <property type="match status" value="1"/>
</dbReference>
<gene>
    <name evidence="7" type="ORF">ACFFJP_10825</name>
</gene>